<dbReference type="InterPro" id="IPR011990">
    <property type="entry name" value="TPR-like_helical_dom_sf"/>
</dbReference>
<keyword evidence="2" id="KW-1133">Transmembrane helix</keyword>
<dbReference type="SUPFAM" id="SSF48452">
    <property type="entry name" value="TPR-like"/>
    <property type="match status" value="1"/>
</dbReference>
<evidence type="ECO:0000313" key="3">
    <source>
        <dbReference type="EMBL" id="KAG5394711.1"/>
    </source>
</evidence>
<keyword evidence="2" id="KW-0812">Transmembrane</keyword>
<accession>A0ABQ7M7D1</accession>
<evidence type="ECO:0000256" key="2">
    <source>
        <dbReference type="SAM" id="Phobius"/>
    </source>
</evidence>
<dbReference type="Proteomes" id="UP000823674">
    <property type="component" value="Chromosome A06"/>
</dbReference>
<keyword evidence="2" id="KW-0472">Membrane</keyword>
<comment type="caution">
    <text evidence="3">The sequence shown here is derived from an EMBL/GenBank/DDBJ whole genome shotgun (WGS) entry which is preliminary data.</text>
</comment>
<proteinExistence type="predicted"/>
<dbReference type="EMBL" id="JADBGQ010000006">
    <property type="protein sequence ID" value="KAG5394711.1"/>
    <property type="molecule type" value="Genomic_DNA"/>
</dbReference>
<organism evidence="3 4">
    <name type="scientific">Brassica rapa subsp. trilocularis</name>
    <dbReference type="NCBI Taxonomy" id="1813537"/>
    <lineage>
        <taxon>Eukaryota</taxon>
        <taxon>Viridiplantae</taxon>
        <taxon>Streptophyta</taxon>
        <taxon>Embryophyta</taxon>
        <taxon>Tracheophyta</taxon>
        <taxon>Spermatophyta</taxon>
        <taxon>Magnoliopsida</taxon>
        <taxon>eudicotyledons</taxon>
        <taxon>Gunneridae</taxon>
        <taxon>Pentapetalae</taxon>
        <taxon>rosids</taxon>
        <taxon>malvids</taxon>
        <taxon>Brassicales</taxon>
        <taxon>Brassicaceae</taxon>
        <taxon>Brassiceae</taxon>
        <taxon>Brassica</taxon>
    </lineage>
</organism>
<evidence type="ECO:0000313" key="4">
    <source>
        <dbReference type="Proteomes" id="UP000823674"/>
    </source>
</evidence>
<name>A0ABQ7M7D1_BRACM</name>
<dbReference type="InterPro" id="IPR011009">
    <property type="entry name" value="Kinase-like_dom_sf"/>
</dbReference>
<reference evidence="3 4" key="1">
    <citation type="submission" date="2021-03" db="EMBL/GenBank/DDBJ databases">
        <authorList>
            <person name="King G.J."/>
            <person name="Bancroft I."/>
            <person name="Baten A."/>
            <person name="Bloomfield J."/>
            <person name="Borpatragohain P."/>
            <person name="He Z."/>
            <person name="Irish N."/>
            <person name="Irwin J."/>
            <person name="Liu K."/>
            <person name="Mauleon R.P."/>
            <person name="Moore J."/>
            <person name="Morris R."/>
            <person name="Ostergaard L."/>
            <person name="Wang B."/>
            <person name="Wells R."/>
        </authorList>
    </citation>
    <scope>NUCLEOTIDE SEQUENCE [LARGE SCALE GENOMIC DNA]</scope>
    <source>
        <strain evidence="3">R-o-18</strain>
        <tissue evidence="3">Leaf</tissue>
    </source>
</reference>
<evidence type="ECO:0000256" key="1">
    <source>
        <dbReference type="SAM" id="MobiDB-lite"/>
    </source>
</evidence>
<feature type="transmembrane region" description="Helical" evidence="2">
    <location>
        <begin position="167"/>
        <end position="187"/>
    </location>
</feature>
<gene>
    <name evidence="3" type="primary">A06g508940.1_BraROA</name>
    <name evidence="3" type="ORF">IGI04_024674</name>
</gene>
<dbReference type="Gene3D" id="1.10.510.10">
    <property type="entry name" value="Transferase(Phosphotransferase) domain 1"/>
    <property type="match status" value="1"/>
</dbReference>
<sequence>MSNSSFDVEKESQNELALELDDDCGVVEEEEEEEATVSNVGVSVQESSAPSRVFSHFKFLPGNISSRLSRASSSRSFNTTYPVPSSREVAVTSPSQPAKVESPRNPVIDNVVRDIDAMRYGEEDNISLRSSRVVNGMERQIRDSLAARSIDFVLTPDFAIVLNHFKILNITGFLLFLIGFCSLIMIAQTLSYLNFSAPGPIVHGKVKLDNILFDEILSAKISDFGAPIGLFLQRSNCHFTKLTSITSDFITYFPISILGSKLFFSSSDAEDYNVGQIGQQVHGAPANQRSGTSTRPQFLSRTQSAASSCRILRCVGKIRKRGVGKRITHPVNIERDKGLEEITAARVLVGSRIIVQSHFSHRKNSLIHVVSVSQLVEKGTCDDVQLGSWKREGIQSRRMNFCWLRLGQAEHALYDAKVCRELKPDWSKRCCFREGVALCFLQRSCRCSKGSFPARKRLMPNHKIF</sequence>
<keyword evidence="4" id="KW-1185">Reference proteome</keyword>
<dbReference type="SUPFAM" id="SSF56112">
    <property type="entry name" value="Protein kinase-like (PK-like)"/>
    <property type="match status" value="1"/>
</dbReference>
<feature type="region of interest" description="Disordered" evidence="1">
    <location>
        <begin position="1"/>
        <end position="21"/>
    </location>
</feature>
<protein>
    <submittedName>
        <fullName evidence="3">Uncharacterized protein</fullName>
    </submittedName>
</protein>